<keyword evidence="4" id="KW-1185">Reference proteome</keyword>
<dbReference type="NCBIfam" id="NF037959">
    <property type="entry name" value="MFS_SpdSyn"/>
    <property type="match status" value="1"/>
</dbReference>
<organism evidence="3 4">
    <name type="scientific">Novosphingobium arvoryzae</name>
    <dbReference type="NCBI Taxonomy" id="1256514"/>
    <lineage>
        <taxon>Bacteria</taxon>
        <taxon>Pseudomonadati</taxon>
        <taxon>Pseudomonadota</taxon>
        <taxon>Alphaproteobacteria</taxon>
        <taxon>Sphingomonadales</taxon>
        <taxon>Sphingomonadaceae</taxon>
        <taxon>Novosphingobium</taxon>
    </lineage>
</organism>
<feature type="transmembrane region" description="Helical" evidence="2">
    <location>
        <begin position="304"/>
        <end position="324"/>
    </location>
</feature>
<reference evidence="3" key="2">
    <citation type="submission" date="2020-09" db="EMBL/GenBank/DDBJ databases">
        <authorList>
            <person name="Sun Q."/>
            <person name="Kim S."/>
        </authorList>
    </citation>
    <scope>NUCLEOTIDE SEQUENCE</scope>
    <source>
        <strain evidence="3">KCTC 32422</strain>
    </source>
</reference>
<feature type="transmembrane region" description="Helical" evidence="2">
    <location>
        <begin position="15"/>
        <end position="36"/>
    </location>
</feature>
<dbReference type="Gene3D" id="3.40.50.150">
    <property type="entry name" value="Vaccinia Virus protein VP39"/>
    <property type="match status" value="1"/>
</dbReference>
<dbReference type="InterPro" id="IPR029063">
    <property type="entry name" value="SAM-dependent_MTases_sf"/>
</dbReference>
<keyword evidence="2" id="KW-0472">Membrane</keyword>
<feature type="transmembrane region" description="Helical" evidence="2">
    <location>
        <begin position="110"/>
        <end position="128"/>
    </location>
</feature>
<keyword evidence="2" id="KW-0812">Transmembrane</keyword>
<sequence length="744" mass="80105">MAGVTPATAPGPSRALFVVTILAGSFLLFLVQPMVARMALPRLGGAPNVWNSAMLVYQALLLAGYFYAHRLSRMPLRRQATIHLSLLAVAALTLPITLAGLPPPRPGTEVVWVPALLALTIGPVFFLVSAQAPLMQRWFAADPRAGEPWALYAASNLGSFGGLIAYPLLVEPELSIHAQSWGWSIGYGVLLALIALAARARWSAADVIPAQAAEPLQPVPRRRIALWLALAAVPSGLMLSTTTHLTTDIFAMPLLWVIPLGLYLLSFVIAFADRRGAARVVSALAWAAVLGAGGMAMISQGSSGLVPVMLSVVLLFVICVALHARMYDLRPPAEQLTLFYLVMSAGGALGGVFTALVAPLVFDWVWEHPLLVLAATALLPAERLLDWRRMRGLQPEMVKLGLAALLGTAAFLVWLLLEANALAEPGWQRALCTAALVLIGLLLTPWRWLVTALLLAVMIAQGGDQTLRDTRDGVRSRSYFGVYTVRDHPSEGIRTLAHGTTLHGEQSLDPVMKRMPLSYYGPGSGAGIAFANASALYGRGARLGVVGLGTGSLACYHQRGERLTYFEIDPAVLRYSRDGTFTYIRDCAPDTQIVLGDARLELAKVAPGSFDVLAIDAFSSDAIPLHLMTSEAFGVYLRALSPRGVLLVHISNRYIDLEPVLAAEVRARGLAGAMREDVPPYGSDWTASSWVAIARDSDQLAALGQKAPAMAWRPLVAPAARRWNDDHASILPYIQWRNFLGHPQ</sequence>
<feature type="transmembrane region" description="Helical" evidence="2">
    <location>
        <begin position="48"/>
        <end position="68"/>
    </location>
</feature>
<feature type="transmembrane region" description="Helical" evidence="2">
    <location>
        <begin position="249"/>
        <end position="271"/>
    </location>
</feature>
<feature type="transmembrane region" description="Helical" evidence="2">
    <location>
        <begin position="181"/>
        <end position="198"/>
    </location>
</feature>
<reference evidence="3" key="1">
    <citation type="journal article" date="2014" name="Int. J. Syst. Evol. Microbiol.">
        <title>Complete genome sequence of Corynebacterium casei LMG S-19264T (=DSM 44701T), isolated from a smear-ripened cheese.</title>
        <authorList>
            <consortium name="US DOE Joint Genome Institute (JGI-PGF)"/>
            <person name="Walter F."/>
            <person name="Albersmeier A."/>
            <person name="Kalinowski J."/>
            <person name="Ruckert C."/>
        </authorList>
    </citation>
    <scope>NUCLEOTIDE SEQUENCE</scope>
    <source>
        <strain evidence="3">KCTC 32422</strain>
    </source>
</reference>
<protein>
    <recommendedName>
        <fullName evidence="5">Spermidine synthase</fullName>
    </recommendedName>
</protein>
<gene>
    <name evidence="3" type="ORF">GCM10011617_00550</name>
</gene>
<feature type="transmembrane region" description="Helical" evidence="2">
    <location>
        <begin position="397"/>
        <end position="417"/>
    </location>
</feature>
<dbReference type="Proteomes" id="UP000634139">
    <property type="component" value="Unassembled WGS sequence"/>
</dbReference>
<feature type="transmembrane region" description="Helical" evidence="2">
    <location>
        <begin position="437"/>
        <end position="460"/>
    </location>
</feature>
<evidence type="ECO:0000313" key="4">
    <source>
        <dbReference type="Proteomes" id="UP000634139"/>
    </source>
</evidence>
<accession>A0A918R3J8</accession>
<evidence type="ECO:0000313" key="3">
    <source>
        <dbReference type="EMBL" id="GGZ85995.1"/>
    </source>
</evidence>
<feature type="transmembrane region" description="Helical" evidence="2">
    <location>
        <begin position="149"/>
        <end position="169"/>
    </location>
</feature>
<dbReference type="PANTHER" id="PTHR43317:SF1">
    <property type="entry name" value="THERMOSPERMINE SYNTHASE ACAULIS5"/>
    <property type="match status" value="1"/>
</dbReference>
<dbReference type="SUPFAM" id="SSF53335">
    <property type="entry name" value="S-adenosyl-L-methionine-dependent methyltransferases"/>
    <property type="match status" value="1"/>
</dbReference>
<proteinExistence type="predicted"/>
<dbReference type="GO" id="GO:0006596">
    <property type="term" value="P:polyamine biosynthetic process"/>
    <property type="evidence" value="ECO:0007669"/>
    <property type="project" value="UniProtKB-KW"/>
</dbReference>
<feature type="transmembrane region" description="Helical" evidence="2">
    <location>
        <begin position="80"/>
        <end position="98"/>
    </location>
</feature>
<feature type="transmembrane region" description="Helical" evidence="2">
    <location>
        <begin position="278"/>
        <end position="298"/>
    </location>
</feature>
<evidence type="ECO:0000256" key="2">
    <source>
        <dbReference type="SAM" id="Phobius"/>
    </source>
</evidence>
<dbReference type="RefSeq" id="WP_229822019.1">
    <property type="nucleotide sequence ID" value="NZ_BMZD01000001.1"/>
</dbReference>
<feature type="transmembrane region" description="Helical" evidence="2">
    <location>
        <begin position="224"/>
        <end position="243"/>
    </location>
</feature>
<dbReference type="AlphaFoldDB" id="A0A918R3J8"/>
<keyword evidence="1" id="KW-0620">Polyamine biosynthesis</keyword>
<dbReference type="CDD" id="cd02440">
    <property type="entry name" value="AdoMet_MTases"/>
    <property type="match status" value="1"/>
</dbReference>
<name>A0A918R3J8_9SPHN</name>
<evidence type="ECO:0008006" key="5">
    <source>
        <dbReference type="Google" id="ProtNLM"/>
    </source>
</evidence>
<evidence type="ECO:0000256" key="1">
    <source>
        <dbReference type="ARBA" id="ARBA00023115"/>
    </source>
</evidence>
<feature type="transmembrane region" description="Helical" evidence="2">
    <location>
        <begin position="336"/>
        <end position="362"/>
    </location>
</feature>
<comment type="caution">
    <text evidence="3">The sequence shown here is derived from an EMBL/GenBank/DDBJ whole genome shotgun (WGS) entry which is preliminary data.</text>
</comment>
<keyword evidence="2" id="KW-1133">Transmembrane helix</keyword>
<dbReference type="EMBL" id="BMZD01000001">
    <property type="protein sequence ID" value="GGZ85995.1"/>
    <property type="molecule type" value="Genomic_DNA"/>
</dbReference>
<dbReference type="PANTHER" id="PTHR43317">
    <property type="entry name" value="THERMOSPERMINE SYNTHASE ACAULIS5"/>
    <property type="match status" value="1"/>
</dbReference>